<evidence type="ECO:0000313" key="2">
    <source>
        <dbReference type="Proteomes" id="UP001152888"/>
    </source>
</evidence>
<reference evidence="1" key="1">
    <citation type="submission" date="2022-03" db="EMBL/GenBank/DDBJ databases">
        <authorList>
            <person name="Sayadi A."/>
        </authorList>
    </citation>
    <scope>NUCLEOTIDE SEQUENCE</scope>
</reference>
<organism evidence="1 2">
    <name type="scientific">Acanthoscelides obtectus</name>
    <name type="common">Bean weevil</name>
    <name type="synonym">Bruchus obtectus</name>
    <dbReference type="NCBI Taxonomy" id="200917"/>
    <lineage>
        <taxon>Eukaryota</taxon>
        <taxon>Metazoa</taxon>
        <taxon>Ecdysozoa</taxon>
        <taxon>Arthropoda</taxon>
        <taxon>Hexapoda</taxon>
        <taxon>Insecta</taxon>
        <taxon>Pterygota</taxon>
        <taxon>Neoptera</taxon>
        <taxon>Endopterygota</taxon>
        <taxon>Coleoptera</taxon>
        <taxon>Polyphaga</taxon>
        <taxon>Cucujiformia</taxon>
        <taxon>Chrysomeloidea</taxon>
        <taxon>Chrysomelidae</taxon>
        <taxon>Bruchinae</taxon>
        <taxon>Bruchini</taxon>
        <taxon>Acanthoscelides</taxon>
    </lineage>
</organism>
<dbReference type="EMBL" id="CAKOFQ010007535">
    <property type="protein sequence ID" value="CAH2003263.1"/>
    <property type="molecule type" value="Genomic_DNA"/>
</dbReference>
<proteinExistence type="predicted"/>
<dbReference type="AlphaFoldDB" id="A0A9P0LV60"/>
<name>A0A9P0LV60_ACAOB</name>
<keyword evidence="2" id="KW-1185">Reference proteome</keyword>
<dbReference type="Proteomes" id="UP001152888">
    <property type="component" value="Unassembled WGS sequence"/>
</dbReference>
<protein>
    <submittedName>
        <fullName evidence="1">Uncharacterized protein</fullName>
    </submittedName>
</protein>
<gene>
    <name evidence="1" type="ORF">ACAOBT_LOCUS27307</name>
</gene>
<sequence length="62" mass="6964">MRSMINRCSWIFGNNSNIVFRPACTSMPRGFDDGDGSSLLEFSHQIPNCPLTRPILSAKKFT</sequence>
<accession>A0A9P0LV60</accession>
<evidence type="ECO:0000313" key="1">
    <source>
        <dbReference type="EMBL" id="CAH2003263.1"/>
    </source>
</evidence>
<comment type="caution">
    <text evidence="1">The sequence shown here is derived from an EMBL/GenBank/DDBJ whole genome shotgun (WGS) entry which is preliminary data.</text>
</comment>